<dbReference type="GO" id="GO:0051793">
    <property type="term" value="P:medium-chain fatty acid catabolic process"/>
    <property type="evidence" value="ECO:0007669"/>
    <property type="project" value="TreeGrafter"/>
</dbReference>
<dbReference type="Pfam" id="PF00561">
    <property type="entry name" value="Abhydrolase_1"/>
    <property type="match status" value="1"/>
</dbReference>
<dbReference type="GO" id="GO:0047372">
    <property type="term" value="F:monoacylglycerol lipase activity"/>
    <property type="evidence" value="ECO:0007669"/>
    <property type="project" value="TreeGrafter"/>
</dbReference>
<dbReference type="OrthoDB" id="5954035at2759"/>
<dbReference type="GO" id="GO:0008126">
    <property type="term" value="F:acetylesterase activity"/>
    <property type="evidence" value="ECO:0007669"/>
    <property type="project" value="TreeGrafter"/>
</dbReference>
<evidence type="ECO:0000313" key="4">
    <source>
        <dbReference type="EMBL" id="KIM87050.1"/>
    </source>
</evidence>
<dbReference type="InterPro" id="IPR000073">
    <property type="entry name" value="AB_hydrolase_1"/>
</dbReference>
<dbReference type="AlphaFoldDB" id="A0A0C3FSA5"/>
<dbReference type="Gene3D" id="3.40.50.1820">
    <property type="entry name" value="alpha/beta hydrolase"/>
    <property type="match status" value="1"/>
</dbReference>
<dbReference type="PANTHER" id="PTHR10794:SF63">
    <property type="entry name" value="ALPHA_BETA HYDROLASE 1, ISOFORM A"/>
    <property type="match status" value="1"/>
</dbReference>
<protein>
    <recommendedName>
        <fullName evidence="3">AB hydrolase-1 domain-containing protein</fullName>
    </recommendedName>
</protein>
<comment type="similarity">
    <text evidence="1">Belongs to the AB hydrolase superfamily. AB hydrolase 4 family.</text>
</comment>
<dbReference type="InterPro" id="IPR050960">
    <property type="entry name" value="AB_hydrolase_4_sf"/>
</dbReference>
<evidence type="ECO:0000256" key="2">
    <source>
        <dbReference type="PIRSR" id="PIRSR005211-1"/>
    </source>
</evidence>
<evidence type="ECO:0000313" key="5">
    <source>
        <dbReference type="Proteomes" id="UP000054166"/>
    </source>
</evidence>
<dbReference type="SUPFAM" id="SSF53474">
    <property type="entry name" value="alpha/beta-Hydrolases"/>
    <property type="match status" value="1"/>
</dbReference>
<name>A0A0C3FSA5_PILCF</name>
<dbReference type="InParanoid" id="A0A0C3FSA5"/>
<reference evidence="4 5" key="1">
    <citation type="submission" date="2014-04" db="EMBL/GenBank/DDBJ databases">
        <authorList>
            <consortium name="DOE Joint Genome Institute"/>
            <person name="Kuo A."/>
            <person name="Tarkka M."/>
            <person name="Buscot F."/>
            <person name="Kohler A."/>
            <person name="Nagy L.G."/>
            <person name="Floudas D."/>
            <person name="Copeland A."/>
            <person name="Barry K.W."/>
            <person name="Cichocki N."/>
            <person name="Veneault-Fourrey C."/>
            <person name="LaButti K."/>
            <person name="Lindquist E.A."/>
            <person name="Lipzen A."/>
            <person name="Lundell T."/>
            <person name="Morin E."/>
            <person name="Murat C."/>
            <person name="Sun H."/>
            <person name="Tunlid A."/>
            <person name="Henrissat B."/>
            <person name="Grigoriev I.V."/>
            <person name="Hibbett D.S."/>
            <person name="Martin F."/>
            <person name="Nordberg H.P."/>
            <person name="Cantor M.N."/>
            <person name="Hua S.X."/>
        </authorList>
    </citation>
    <scope>NUCLEOTIDE SEQUENCE [LARGE SCALE GENOMIC DNA]</scope>
    <source>
        <strain evidence="4 5">F 1598</strain>
    </source>
</reference>
<sequence length="436" mass="47699">MHFAPSPVYLSVRKSKGSAEAEKISLRDFVESRMPSLHLPFVPAWWLFNGHLQTVYSVLGDFSKIDNVVYQRHHLRLMDGGTLGLDFTPVDDENINPETPIIVVMHGLTGGSYESYVRAILAPACAPVEQGGLGYRAVVINFRGCAGTPITSPRLYSGGYTDDLRQSLFYLSTMFPKAPLLGIGFSLGANVLTRYLGEEGENSRLMSGCVLGCPWDLTLNNKNLLSTFIGRHVFAKGMGANLQNVVKRHASALSKEPDTLMAKCVTTALAIKKPRLDEIDNTITRFVGGTSPPFPFDSLDDYYIWASSHKALGDIRVPFLTLNSADDPIVRSAPTDSAGNGYVAICLTLGGGHLGWFEASDRIGRVKRWIKKPVLEWLRAFGEGVIHEGQRGLPLHEVDGFLKEVGRDDIGCKEVDDEAGFVVRTNKGQEGLLSGL</sequence>
<organism evidence="4 5">
    <name type="scientific">Piloderma croceum (strain F 1598)</name>
    <dbReference type="NCBI Taxonomy" id="765440"/>
    <lineage>
        <taxon>Eukaryota</taxon>
        <taxon>Fungi</taxon>
        <taxon>Dikarya</taxon>
        <taxon>Basidiomycota</taxon>
        <taxon>Agaricomycotina</taxon>
        <taxon>Agaricomycetes</taxon>
        <taxon>Agaricomycetidae</taxon>
        <taxon>Atheliales</taxon>
        <taxon>Atheliaceae</taxon>
        <taxon>Piloderma</taxon>
    </lineage>
</organism>
<evidence type="ECO:0000259" key="3">
    <source>
        <dbReference type="Pfam" id="PF00561"/>
    </source>
</evidence>
<feature type="domain" description="AB hydrolase-1" evidence="3">
    <location>
        <begin position="100"/>
        <end position="216"/>
    </location>
</feature>
<gene>
    <name evidence="4" type="ORF">PILCRDRAFT_64098</name>
</gene>
<feature type="active site" description="Charge relay system" evidence="2">
    <location>
        <position position="327"/>
    </location>
</feature>
<proteinExistence type="inferred from homology"/>
<dbReference type="GO" id="GO:0051792">
    <property type="term" value="P:medium-chain fatty acid biosynthetic process"/>
    <property type="evidence" value="ECO:0007669"/>
    <property type="project" value="TreeGrafter"/>
</dbReference>
<dbReference type="PANTHER" id="PTHR10794">
    <property type="entry name" value="ABHYDROLASE DOMAIN-CONTAINING PROTEIN"/>
    <property type="match status" value="1"/>
</dbReference>
<accession>A0A0C3FSA5</accession>
<dbReference type="Proteomes" id="UP000054166">
    <property type="component" value="Unassembled WGS sequence"/>
</dbReference>
<dbReference type="EMBL" id="KN832980">
    <property type="protein sequence ID" value="KIM87050.1"/>
    <property type="molecule type" value="Genomic_DNA"/>
</dbReference>
<dbReference type="PIRSF" id="PIRSF005211">
    <property type="entry name" value="Ab_hydro_YheT"/>
    <property type="match status" value="1"/>
</dbReference>
<dbReference type="InterPro" id="IPR029058">
    <property type="entry name" value="AB_hydrolase_fold"/>
</dbReference>
<dbReference type="STRING" id="765440.A0A0C3FSA5"/>
<dbReference type="InterPro" id="IPR012020">
    <property type="entry name" value="ABHD4"/>
</dbReference>
<keyword evidence="5" id="KW-1185">Reference proteome</keyword>
<feature type="active site" description="Charge relay system" evidence="2">
    <location>
        <position position="353"/>
    </location>
</feature>
<dbReference type="HOGENOM" id="CLU_032487_1_1_1"/>
<reference evidence="5" key="2">
    <citation type="submission" date="2015-01" db="EMBL/GenBank/DDBJ databases">
        <title>Evolutionary Origins and Diversification of the Mycorrhizal Mutualists.</title>
        <authorList>
            <consortium name="DOE Joint Genome Institute"/>
            <consortium name="Mycorrhizal Genomics Consortium"/>
            <person name="Kohler A."/>
            <person name="Kuo A."/>
            <person name="Nagy L.G."/>
            <person name="Floudas D."/>
            <person name="Copeland A."/>
            <person name="Barry K.W."/>
            <person name="Cichocki N."/>
            <person name="Veneault-Fourrey C."/>
            <person name="LaButti K."/>
            <person name="Lindquist E.A."/>
            <person name="Lipzen A."/>
            <person name="Lundell T."/>
            <person name="Morin E."/>
            <person name="Murat C."/>
            <person name="Riley R."/>
            <person name="Ohm R."/>
            <person name="Sun H."/>
            <person name="Tunlid A."/>
            <person name="Henrissat B."/>
            <person name="Grigoriev I.V."/>
            <person name="Hibbett D.S."/>
            <person name="Martin F."/>
        </authorList>
    </citation>
    <scope>NUCLEOTIDE SEQUENCE [LARGE SCALE GENOMIC DNA]</scope>
    <source>
        <strain evidence="5">F 1598</strain>
    </source>
</reference>
<evidence type="ECO:0000256" key="1">
    <source>
        <dbReference type="ARBA" id="ARBA00010884"/>
    </source>
</evidence>
<feature type="active site" description="Charge relay system" evidence="2">
    <location>
        <position position="186"/>
    </location>
</feature>